<dbReference type="InterPro" id="IPR036259">
    <property type="entry name" value="MFS_trans_sf"/>
</dbReference>
<dbReference type="InterPro" id="IPR004331">
    <property type="entry name" value="SPX_dom"/>
</dbReference>
<dbReference type="GO" id="GO:0016020">
    <property type="term" value="C:membrane"/>
    <property type="evidence" value="ECO:0007669"/>
    <property type="project" value="UniProtKB-SubCell"/>
</dbReference>
<dbReference type="Proteomes" id="UP000822688">
    <property type="component" value="Chromosome 5"/>
</dbReference>
<evidence type="ECO:0000256" key="8">
    <source>
        <dbReference type="SAM" id="Phobius"/>
    </source>
</evidence>
<evidence type="ECO:0000313" key="10">
    <source>
        <dbReference type="EMBL" id="KAG0576498.1"/>
    </source>
</evidence>
<evidence type="ECO:0000259" key="9">
    <source>
        <dbReference type="PROSITE" id="PS51382"/>
    </source>
</evidence>
<dbReference type="Pfam" id="PF03105">
    <property type="entry name" value="SPX"/>
    <property type="match status" value="1"/>
</dbReference>
<keyword evidence="4 8" id="KW-1133">Transmembrane helix</keyword>
<evidence type="ECO:0000256" key="3">
    <source>
        <dbReference type="ARBA" id="ARBA00022692"/>
    </source>
</evidence>
<keyword evidence="5 8" id="KW-0472">Membrane</keyword>
<dbReference type="GO" id="GO:0022857">
    <property type="term" value="F:transmembrane transporter activity"/>
    <property type="evidence" value="ECO:0007669"/>
    <property type="project" value="InterPro"/>
</dbReference>
<dbReference type="Pfam" id="PF07690">
    <property type="entry name" value="MFS_1"/>
    <property type="match status" value="1"/>
</dbReference>
<comment type="subcellular location">
    <subcellularLocation>
        <location evidence="1">Membrane</location>
        <topology evidence="1">Multi-pass membrane protein</topology>
    </subcellularLocation>
</comment>
<dbReference type="CDD" id="cd14479">
    <property type="entry name" value="SPX-MFS_plant"/>
    <property type="match status" value="1"/>
</dbReference>
<protein>
    <recommendedName>
        <fullName evidence="9">SPX domain-containing protein</fullName>
    </recommendedName>
</protein>
<reference evidence="10" key="1">
    <citation type="submission" date="2020-06" db="EMBL/GenBank/DDBJ databases">
        <title>WGS assembly of Ceratodon purpureus strain R40.</title>
        <authorList>
            <person name="Carey S.B."/>
            <person name="Jenkins J."/>
            <person name="Shu S."/>
            <person name="Lovell J.T."/>
            <person name="Sreedasyam A."/>
            <person name="Maumus F."/>
            <person name="Tiley G.P."/>
            <person name="Fernandez-Pozo N."/>
            <person name="Barry K."/>
            <person name="Chen C."/>
            <person name="Wang M."/>
            <person name="Lipzen A."/>
            <person name="Daum C."/>
            <person name="Saski C.A."/>
            <person name="Payton A.C."/>
            <person name="Mcbreen J.C."/>
            <person name="Conrad R.E."/>
            <person name="Kollar L.M."/>
            <person name="Olsson S."/>
            <person name="Huttunen S."/>
            <person name="Landis J.B."/>
            <person name="Wickett N.J."/>
            <person name="Johnson M.G."/>
            <person name="Rensing S.A."/>
            <person name="Grimwood J."/>
            <person name="Schmutz J."/>
            <person name="Mcdaniel S.F."/>
        </authorList>
    </citation>
    <scope>NUCLEOTIDE SEQUENCE</scope>
    <source>
        <strain evidence="10">R40</strain>
    </source>
</reference>
<dbReference type="AlphaFoldDB" id="A0A8T0I1N0"/>
<feature type="transmembrane region" description="Helical" evidence="8">
    <location>
        <begin position="418"/>
        <end position="435"/>
    </location>
</feature>
<feature type="domain" description="SPX" evidence="9">
    <location>
        <begin position="2"/>
        <end position="150"/>
    </location>
</feature>
<keyword evidence="3 8" id="KW-0812">Transmembrane</keyword>
<feature type="region of interest" description="Disordered" evidence="7">
    <location>
        <begin position="446"/>
        <end position="466"/>
    </location>
</feature>
<dbReference type="PANTHER" id="PTHR23510">
    <property type="entry name" value="INNER MEMBRANE TRANSPORT PROTEIN YAJR"/>
    <property type="match status" value="1"/>
</dbReference>
<dbReference type="Gene3D" id="1.20.1250.20">
    <property type="entry name" value="MFS general substrate transporter like domains"/>
    <property type="match status" value="1"/>
</dbReference>
<evidence type="ECO:0000256" key="5">
    <source>
        <dbReference type="ARBA" id="ARBA00023136"/>
    </source>
</evidence>
<feature type="transmembrane region" description="Helical" evidence="8">
    <location>
        <begin position="380"/>
        <end position="398"/>
    </location>
</feature>
<keyword evidence="11" id="KW-1185">Reference proteome</keyword>
<feature type="transmembrane region" description="Helical" evidence="8">
    <location>
        <begin position="319"/>
        <end position="336"/>
    </location>
</feature>
<comment type="caution">
    <text evidence="10">The sequence shown here is derived from an EMBL/GenBank/DDBJ whole genome shotgun (WGS) entry which is preliminary data.</text>
</comment>
<evidence type="ECO:0000256" key="1">
    <source>
        <dbReference type="ARBA" id="ARBA00004141"/>
    </source>
</evidence>
<dbReference type="InterPro" id="IPR011701">
    <property type="entry name" value="MFS"/>
</dbReference>
<feature type="transmembrane region" description="Helical" evidence="8">
    <location>
        <begin position="687"/>
        <end position="710"/>
    </location>
</feature>
<dbReference type="InterPro" id="IPR045264">
    <property type="entry name" value="SPXM_SPX_plant"/>
</dbReference>
<feature type="transmembrane region" description="Helical" evidence="8">
    <location>
        <begin position="620"/>
        <end position="642"/>
    </location>
</feature>
<evidence type="ECO:0000256" key="2">
    <source>
        <dbReference type="ARBA" id="ARBA00008335"/>
    </source>
</evidence>
<dbReference type="PROSITE" id="PS51382">
    <property type="entry name" value="SPX"/>
    <property type="match status" value="1"/>
</dbReference>
<sequence>MVGFGKKLEERRIPAWEGYYISYKMMKKKVKHYGEQLQNGHKEDRKRILKEFSEMLDLQVEKMVLFLLIKQGQLALQLSKLADEREAEDREREGGGELERRNRLRHAYRAVGEDLLSLLRFVDLNATGLRKILKKFDKTVGYRLSDEYVASRSNHPFSQLQHIFRHVGIGSMVATISRNLAELENGKPVTSIYEQKSKLGFQDPIIESIKKAEDRLTNSASFLRFLGQQLVNEREDVPEEEEELELEKYHFISLVLNLVNTYLYMVNTYIIVPTADKYATSLGAAPTLCGVIIGSMAVAQLVSSVYLSAWSNKSYYGPLIFSSFILCFGNLMYALAYNFNSVTMLLVGRLLCGLGSARAVNRRYISDCVPSKSRLQASAAFVSASALGMASGPALAGLMEFKYTALGLTFNANTLPGWIMAVAWFLYLIWVLLGFKEPAHEPLIVDEGSPSASANNHAKRGESREGEDGLLEPFLSVDSLKLSDADLDEAEAEAEASNSDRDSNKQSKKAATSFLEAYKLLTAPVKVQLYVYFMLKFAMEILLSESSVVTQYYFDWNTRSVALFLALLGLTVLPVNWVVGSYASNIFQDRELLVGAEILTCLGLVISFDYKIFPYSVTQYVTGAFILFVSAEVLEGVNLSLLSKVMSSRLSRGTYNGGLLSTEAGTLARVVSDCAITLTGYLGQDKLLNATMAPTLLIGILGVVGTLYTYDSMF</sequence>
<dbReference type="InterPro" id="IPR051068">
    <property type="entry name" value="MFS_Domain-Containing_Protein"/>
</dbReference>
<dbReference type="PANTHER" id="PTHR23510:SF65">
    <property type="entry name" value="SPX DOMAIN-CONTAINING MEMBRANE PROTEIN OS09G0521800"/>
    <property type="match status" value="1"/>
</dbReference>
<dbReference type="EMBL" id="CM026425">
    <property type="protein sequence ID" value="KAG0576498.1"/>
    <property type="molecule type" value="Genomic_DNA"/>
</dbReference>
<evidence type="ECO:0000256" key="7">
    <source>
        <dbReference type="SAM" id="MobiDB-lite"/>
    </source>
</evidence>
<evidence type="ECO:0000256" key="4">
    <source>
        <dbReference type="ARBA" id="ARBA00022989"/>
    </source>
</evidence>
<evidence type="ECO:0000313" key="11">
    <source>
        <dbReference type="Proteomes" id="UP000822688"/>
    </source>
</evidence>
<feature type="transmembrane region" description="Helical" evidence="8">
    <location>
        <begin position="284"/>
        <end position="307"/>
    </location>
</feature>
<gene>
    <name evidence="10" type="ORF">KC19_5G084500</name>
</gene>
<feature type="transmembrane region" description="Helical" evidence="8">
    <location>
        <begin position="560"/>
        <end position="579"/>
    </location>
</feature>
<evidence type="ECO:0000256" key="6">
    <source>
        <dbReference type="SAM" id="Coils"/>
    </source>
</evidence>
<comment type="similarity">
    <text evidence="2">Belongs to the major facilitator superfamily.</text>
</comment>
<name>A0A8T0I1N0_CERPU</name>
<keyword evidence="6" id="KW-0175">Coiled coil</keyword>
<dbReference type="SUPFAM" id="SSF103473">
    <property type="entry name" value="MFS general substrate transporter"/>
    <property type="match status" value="1"/>
</dbReference>
<feature type="transmembrane region" description="Helical" evidence="8">
    <location>
        <begin position="251"/>
        <end position="272"/>
    </location>
</feature>
<feature type="coiled-coil region" evidence="6">
    <location>
        <begin position="480"/>
        <end position="507"/>
    </location>
</feature>
<accession>A0A8T0I1N0</accession>
<organism evidence="10 11">
    <name type="scientific">Ceratodon purpureus</name>
    <name type="common">Fire moss</name>
    <name type="synonym">Dicranum purpureum</name>
    <dbReference type="NCBI Taxonomy" id="3225"/>
    <lineage>
        <taxon>Eukaryota</taxon>
        <taxon>Viridiplantae</taxon>
        <taxon>Streptophyta</taxon>
        <taxon>Embryophyta</taxon>
        <taxon>Bryophyta</taxon>
        <taxon>Bryophytina</taxon>
        <taxon>Bryopsida</taxon>
        <taxon>Dicranidae</taxon>
        <taxon>Pseudoditrichales</taxon>
        <taxon>Ditrichaceae</taxon>
        <taxon>Ceratodon</taxon>
    </lineage>
</organism>
<proteinExistence type="inferred from homology"/>